<comment type="pathway">
    <text evidence="1 8">Cofactor biosynthesis; tetrahydrofolate biosynthesis; 5,6,7,8-tetrahydrofolate from 7,8-dihydrofolate: step 1/1.</text>
</comment>
<evidence type="ECO:0000313" key="12">
    <source>
        <dbReference type="Proteomes" id="UP000009080"/>
    </source>
</evidence>
<dbReference type="GO" id="GO:0046452">
    <property type="term" value="P:dihydrofolate metabolic process"/>
    <property type="evidence" value="ECO:0007669"/>
    <property type="project" value="TreeGrafter"/>
</dbReference>
<evidence type="ECO:0000256" key="2">
    <source>
        <dbReference type="ARBA" id="ARBA00009539"/>
    </source>
</evidence>
<dbReference type="PANTHER" id="PTHR48069">
    <property type="entry name" value="DIHYDROFOLATE REDUCTASE"/>
    <property type="match status" value="1"/>
</dbReference>
<proteinExistence type="inferred from homology"/>
<dbReference type="GO" id="GO:0046654">
    <property type="term" value="P:tetrahydrofolate biosynthetic process"/>
    <property type="evidence" value="ECO:0007669"/>
    <property type="project" value="UniProtKB-UniPathway"/>
</dbReference>
<dbReference type="InterPro" id="IPR012259">
    <property type="entry name" value="DHFR"/>
</dbReference>
<feature type="domain" description="DHFR" evidence="10">
    <location>
        <begin position="8"/>
        <end position="172"/>
    </location>
</feature>
<evidence type="ECO:0000259" key="10">
    <source>
        <dbReference type="PROSITE" id="PS51330"/>
    </source>
</evidence>
<dbReference type="EC" id="1.5.1.3" evidence="3 8"/>
<evidence type="ECO:0000256" key="8">
    <source>
        <dbReference type="PIRNR" id="PIRNR000194"/>
    </source>
</evidence>
<evidence type="ECO:0000256" key="1">
    <source>
        <dbReference type="ARBA" id="ARBA00004903"/>
    </source>
</evidence>
<accession>C5BMA4</accession>
<reference evidence="11 12" key="1">
    <citation type="journal article" date="2009" name="PLoS ONE">
        <title>The complete genome of Teredinibacter turnerae T7901: an intracellular endosymbiont of marine wood-boring bivalves (shipworms).</title>
        <authorList>
            <person name="Yang J.C."/>
            <person name="Madupu R."/>
            <person name="Durkin A.S."/>
            <person name="Ekborg N.A."/>
            <person name="Pedamallu C.S."/>
            <person name="Hostetler J.B."/>
            <person name="Radune D."/>
            <person name="Toms B.S."/>
            <person name="Henrissat B."/>
            <person name="Coutinho P.M."/>
            <person name="Schwarz S."/>
            <person name="Field L."/>
            <person name="Trindade-Silva A.E."/>
            <person name="Soares C.A.G."/>
            <person name="Elshahawi S."/>
            <person name="Hanora A."/>
            <person name="Schmidt E.W."/>
            <person name="Haygood M.G."/>
            <person name="Posfai J."/>
            <person name="Benner J."/>
            <person name="Madinger C."/>
            <person name="Nove J."/>
            <person name="Anton B."/>
            <person name="Chaudhary K."/>
            <person name="Foster J."/>
            <person name="Holman A."/>
            <person name="Kumar S."/>
            <person name="Lessard P.A."/>
            <person name="Luyten Y.A."/>
            <person name="Slatko B."/>
            <person name="Wood N."/>
            <person name="Wu B."/>
            <person name="Teplitski M."/>
            <person name="Mougous J.D."/>
            <person name="Ward N."/>
            <person name="Eisen J.A."/>
            <person name="Badger J.H."/>
            <person name="Distel D.L."/>
        </authorList>
    </citation>
    <scope>NUCLEOTIDE SEQUENCE [LARGE SCALE GENOMIC DNA]</scope>
    <source>
        <strain evidence="12">ATCC 39867 / T7901</strain>
    </source>
</reference>
<dbReference type="Proteomes" id="UP000009080">
    <property type="component" value="Chromosome"/>
</dbReference>
<keyword evidence="4 8" id="KW-0554">One-carbon metabolism</keyword>
<dbReference type="PROSITE" id="PS00075">
    <property type="entry name" value="DHFR_1"/>
    <property type="match status" value="1"/>
</dbReference>
<evidence type="ECO:0000256" key="7">
    <source>
        <dbReference type="ARBA" id="ARBA00025067"/>
    </source>
</evidence>
<organism evidence="11 12">
    <name type="scientific">Teredinibacter turnerae (strain ATCC 39867 / T7901)</name>
    <dbReference type="NCBI Taxonomy" id="377629"/>
    <lineage>
        <taxon>Bacteria</taxon>
        <taxon>Pseudomonadati</taxon>
        <taxon>Pseudomonadota</taxon>
        <taxon>Gammaproteobacteria</taxon>
        <taxon>Cellvibrionales</taxon>
        <taxon>Cellvibrionaceae</taxon>
        <taxon>Teredinibacter</taxon>
    </lineage>
</organism>
<dbReference type="NCBIfam" id="NF008037">
    <property type="entry name" value="PRK10769.1"/>
    <property type="match status" value="1"/>
</dbReference>
<dbReference type="GO" id="GO:0006730">
    <property type="term" value="P:one-carbon metabolic process"/>
    <property type="evidence" value="ECO:0007669"/>
    <property type="project" value="UniProtKB-KW"/>
</dbReference>
<dbReference type="KEGG" id="ttu:TERTU_0366"/>
<dbReference type="UniPathway" id="UPA00077">
    <property type="reaction ID" value="UER00158"/>
</dbReference>
<dbReference type="PROSITE" id="PS51330">
    <property type="entry name" value="DHFR_2"/>
    <property type="match status" value="1"/>
</dbReference>
<dbReference type="CDD" id="cd00209">
    <property type="entry name" value="DHFR"/>
    <property type="match status" value="1"/>
</dbReference>
<keyword evidence="5 8" id="KW-0521">NADP</keyword>
<name>C5BMA4_TERTT</name>
<dbReference type="InterPro" id="IPR017925">
    <property type="entry name" value="DHFR_CS"/>
</dbReference>
<dbReference type="GO" id="GO:0046655">
    <property type="term" value="P:folic acid metabolic process"/>
    <property type="evidence" value="ECO:0007669"/>
    <property type="project" value="TreeGrafter"/>
</dbReference>
<dbReference type="RefSeq" id="WP_015819236.1">
    <property type="nucleotide sequence ID" value="NC_012997.1"/>
</dbReference>
<dbReference type="SUPFAM" id="SSF53597">
    <property type="entry name" value="Dihydrofolate reductase-like"/>
    <property type="match status" value="1"/>
</dbReference>
<dbReference type="PRINTS" id="PR00070">
    <property type="entry name" value="DHFR"/>
</dbReference>
<dbReference type="PIRSF" id="PIRSF000194">
    <property type="entry name" value="DHFR"/>
    <property type="match status" value="1"/>
</dbReference>
<dbReference type="InterPro" id="IPR001796">
    <property type="entry name" value="DHFR_dom"/>
</dbReference>
<keyword evidence="12" id="KW-1185">Reference proteome</keyword>
<dbReference type="STRING" id="377629.TERTU_0366"/>
<dbReference type="AlphaFoldDB" id="C5BMA4"/>
<evidence type="ECO:0000313" key="11">
    <source>
        <dbReference type="EMBL" id="ACR13123.1"/>
    </source>
</evidence>
<comment type="function">
    <text evidence="7 8">Key enzyme in folate metabolism. Catalyzes an essential reaction for de novo glycine and purine synthesis, and for DNA precursor synthesis.</text>
</comment>
<evidence type="ECO:0000256" key="9">
    <source>
        <dbReference type="RuleBase" id="RU004474"/>
    </source>
</evidence>
<protein>
    <recommendedName>
        <fullName evidence="3 8">Dihydrofolate reductase</fullName>
        <ecNumber evidence="3 8">1.5.1.3</ecNumber>
    </recommendedName>
</protein>
<comment type="catalytic activity">
    <reaction evidence="8">
        <text>(6S)-5,6,7,8-tetrahydrofolate + NADP(+) = 7,8-dihydrofolate + NADPH + H(+)</text>
        <dbReference type="Rhea" id="RHEA:15009"/>
        <dbReference type="ChEBI" id="CHEBI:15378"/>
        <dbReference type="ChEBI" id="CHEBI:57451"/>
        <dbReference type="ChEBI" id="CHEBI:57453"/>
        <dbReference type="ChEBI" id="CHEBI:57783"/>
        <dbReference type="ChEBI" id="CHEBI:58349"/>
        <dbReference type="EC" id="1.5.1.3"/>
    </reaction>
</comment>
<comment type="similarity">
    <text evidence="2 8 9">Belongs to the dihydrofolate reductase family.</text>
</comment>
<dbReference type="GO" id="GO:0004146">
    <property type="term" value="F:dihydrofolate reductase activity"/>
    <property type="evidence" value="ECO:0007669"/>
    <property type="project" value="UniProtKB-EC"/>
</dbReference>
<dbReference type="PANTHER" id="PTHR48069:SF3">
    <property type="entry name" value="DIHYDROFOLATE REDUCTASE"/>
    <property type="match status" value="1"/>
</dbReference>
<dbReference type="EMBL" id="CP001614">
    <property type="protein sequence ID" value="ACR13123.1"/>
    <property type="molecule type" value="Genomic_DNA"/>
</dbReference>
<dbReference type="Gene3D" id="3.40.430.10">
    <property type="entry name" value="Dihydrofolate Reductase, subunit A"/>
    <property type="match status" value="1"/>
</dbReference>
<dbReference type="HOGENOM" id="CLU_043966_5_1_6"/>
<evidence type="ECO:0000256" key="3">
    <source>
        <dbReference type="ARBA" id="ARBA00012856"/>
    </source>
</evidence>
<dbReference type="Pfam" id="PF00186">
    <property type="entry name" value="DHFR_1"/>
    <property type="match status" value="1"/>
</dbReference>
<evidence type="ECO:0000256" key="6">
    <source>
        <dbReference type="ARBA" id="ARBA00023002"/>
    </source>
</evidence>
<gene>
    <name evidence="11" type="primary">folA</name>
    <name evidence="11" type="ordered locus">TERTU_0366</name>
</gene>
<dbReference type="OrthoDB" id="9804315at2"/>
<dbReference type="GO" id="GO:0070401">
    <property type="term" value="F:NADP+ binding"/>
    <property type="evidence" value="ECO:0007669"/>
    <property type="project" value="UniProtKB-ARBA"/>
</dbReference>
<sequence>MTVSDEISIALVVGVAANGVIGRDNGLPWRLPKDLAYFKRVTMGHPIVMGRKTFDSIGRPLPGRTNIVVTRNPTWQAEGVDVCHSLEDALVLARDVATQTQVKQIMVIGGAEFYRQMLPQADRLYLTEVHADVVGDAYFPEFDRSRWQQLSAERHEADSGNPYAYSFLVLERR</sequence>
<evidence type="ECO:0000256" key="4">
    <source>
        <dbReference type="ARBA" id="ARBA00022563"/>
    </source>
</evidence>
<keyword evidence="6 8" id="KW-0560">Oxidoreductase</keyword>
<dbReference type="FunFam" id="3.40.430.10:FF:000001">
    <property type="entry name" value="Dihydrofolate reductase"/>
    <property type="match status" value="1"/>
</dbReference>
<evidence type="ECO:0000256" key="5">
    <source>
        <dbReference type="ARBA" id="ARBA00022857"/>
    </source>
</evidence>
<dbReference type="GO" id="GO:0005829">
    <property type="term" value="C:cytosol"/>
    <property type="evidence" value="ECO:0007669"/>
    <property type="project" value="TreeGrafter"/>
</dbReference>
<dbReference type="eggNOG" id="COG0262">
    <property type="taxonomic scope" value="Bacteria"/>
</dbReference>
<dbReference type="InterPro" id="IPR024072">
    <property type="entry name" value="DHFR-like_dom_sf"/>
</dbReference>